<dbReference type="AlphaFoldDB" id="A0A0L6Z5H2"/>
<evidence type="ECO:0000313" key="2">
    <source>
        <dbReference type="EMBL" id="KOA18214.1"/>
    </source>
</evidence>
<feature type="transmembrane region" description="Helical" evidence="1">
    <location>
        <begin position="35"/>
        <end position="55"/>
    </location>
</feature>
<proteinExistence type="predicted"/>
<dbReference type="EMBL" id="LHUR01000042">
    <property type="protein sequence ID" value="KOA18214.1"/>
    <property type="molecule type" value="Genomic_DNA"/>
</dbReference>
<accession>A0A0L6Z5H2</accession>
<name>A0A0L6Z5H2_9CLOT</name>
<sequence>MESVSAWINDLTGGNGIEGLGDISKLTGLLGSKGLGLGLGNRFPILLILALILLFGNKGGNFNSPQYACCCCKRKHRRHHRRCDCSCGCSSCGNQFGSCGYGCGYGNRYGSGYGNIIFIIIILLIIQFGKKNFIAANTSTGSIFNFSGNDAKDTEDNLVYTDADEEE</sequence>
<organism evidence="2 3">
    <name type="scientific">Clostridium homopropionicum DSM 5847</name>
    <dbReference type="NCBI Taxonomy" id="1121318"/>
    <lineage>
        <taxon>Bacteria</taxon>
        <taxon>Bacillati</taxon>
        <taxon>Bacillota</taxon>
        <taxon>Clostridia</taxon>
        <taxon>Eubacteriales</taxon>
        <taxon>Clostridiaceae</taxon>
        <taxon>Clostridium</taxon>
    </lineage>
</organism>
<gene>
    <name evidence="2" type="ORF">CLHOM_30920</name>
</gene>
<protein>
    <submittedName>
        <fullName evidence="2">Uncharacterized protein</fullName>
    </submittedName>
</protein>
<evidence type="ECO:0000313" key="3">
    <source>
        <dbReference type="Proteomes" id="UP000037043"/>
    </source>
</evidence>
<keyword evidence="1" id="KW-0812">Transmembrane</keyword>
<dbReference type="Proteomes" id="UP000037043">
    <property type="component" value="Unassembled WGS sequence"/>
</dbReference>
<dbReference type="STRING" id="36844.SAMN04488501_101389"/>
<keyword evidence="1" id="KW-1133">Transmembrane helix</keyword>
<reference evidence="3" key="1">
    <citation type="submission" date="2015-08" db="EMBL/GenBank/DDBJ databases">
        <title>Genome sequence of the strict anaerobe Clostridium homopropionicum LuHBu1 (DSM 5847T).</title>
        <authorList>
            <person name="Poehlein A."/>
            <person name="Beck M."/>
            <person name="Schiel-Bengelsdorf B."/>
            <person name="Bengelsdorf F.R."/>
            <person name="Daniel R."/>
            <person name="Duerre P."/>
        </authorList>
    </citation>
    <scope>NUCLEOTIDE SEQUENCE [LARGE SCALE GENOMIC DNA]</scope>
    <source>
        <strain evidence="3">DSM 5847</strain>
    </source>
</reference>
<evidence type="ECO:0000256" key="1">
    <source>
        <dbReference type="SAM" id="Phobius"/>
    </source>
</evidence>
<comment type="caution">
    <text evidence="2">The sequence shown here is derived from an EMBL/GenBank/DDBJ whole genome shotgun (WGS) entry which is preliminary data.</text>
</comment>
<keyword evidence="1" id="KW-0472">Membrane</keyword>
<feature type="transmembrane region" description="Helical" evidence="1">
    <location>
        <begin position="112"/>
        <end position="129"/>
    </location>
</feature>
<dbReference type="PATRIC" id="fig|1121318.3.peg.3107"/>
<keyword evidence="3" id="KW-1185">Reference proteome</keyword>